<feature type="domain" description="Phosphatidic acid phosphatase type 2/haloperoxidase" evidence="3">
    <location>
        <begin position="141"/>
        <end position="256"/>
    </location>
</feature>
<dbReference type="Proteomes" id="UP000565572">
    <property type="component" value="Unassembled WGS sequence"/>
</dbReference>
<dbReference type="GO" id="GO:0050380">
    <property type="term" value="F:undecaprenyl-diphosphatase activity"/>
    <property type="evidence" value="ECO:0007669"/>
    <property type="project" value="UniProtKB-EC"/>
</dbReference>
<comment type="caution">
    <text evidence="4">The sequence shown here is derived from an EMBL/GenBank/DDBJ whole genome shotgun (WGS) entry which is preliminary data.</text>
</comment>
<dbReference type="Gene3D" id="1.20.144.10">
    <property type="entry name" value="Phosphatidic acid phosphatase type 2/haloperoxidase"/>
    <property type="match status" value="1"/>
</dbReference>
<feature type="transmembrane region" description="Helical" evidence="2">
    <location>
        <begin position="244"/>
        <end position="263"/>
    </location>
</feature>
<dbReference type="SUPFAM" id="SSF48317">
    <property type="entry name" value="Acid phosphatase/Vanadium-dependent haloperoxidase"/>
    <property type="match status" value="1"/>
</dbReference>
<organism evidence="4 5">
    <name type="scientific">Microlunatus antarcticus</name>
    <dbReference type="NCBI Taxonomy" id="53388"/>
    <lineage>
        <taxon>Bacteria</taxon>
        <taxon>Bacillati</taxon>
        <taxon>Actinomycetota</taxon>
        <taxon>Actinomycetes</taxon>
        <taxon>Propionibacteriales</taxon>
        <taxon>Propionibacteriaceae</taxon>
        <taxon>Microlunatus</taxon>
    </lineage>
</organism>
<evidence type="ECO:0000313" key="4">
    <source>
        <dbReference type="EMBL" id="MBB3327227.1"/>
    </source>
</evidence>
<dbReference type="EC" id="3.6.1.27" evidence="4"/>
<evidence type="ECO:0000313" key="5">
    <source>
        <dbReference type="Proteomes" id="UP000565572"/>
    </source>
</evidence>
<dbReference type="SMART" id="SM00014">
    <property type="entry name" value="acidPPc"/>
    <property type="match status" value="1"/>
</dbReference>
<feature type="region of interest" description="Disordered" evidence="1">
    <location>
        <begin position="1"/>
        <end position="22"/>
    </location>
</feature>
<sequence>MSRPEDTSAAGPRGPLERDDLAAPPELTHWYSPLGRRAAAVATAVGHRIGAEPALVAVLGVGIAVAFVMAFLVARVYDAVTEDDGIASLDVPVLDAAMRLRTPFLDDFSAGVAYVFGPVGMPCIAVAAILVLALRRRSRTELILVAGAGIGSLLMTVAGKDIIGRSRPPLSDAIPPFEYSPSFPSGHALNATVIAGVVGYLIWLHRRTLAAKVLCVVVPVVIAVVVGLTRVVLAAHWLTDVVAAWLLGAAWLALVITAHRLYLTARKRGAPERAVTKGSSADAP</sequence>
<feature type="transmembrane region" description="Helical" evidence="2">
    <location>
        <begin position="183"/>
        <end position="204"/>
    </location>
</feature>
<keyword evidence="5" id="KW-1185">Reference proteome</keyword>
<protein>
    <submittedName>
        <fullName evidence="4">Undecaprenyl-diphosphatase</fullName>
        <ecNumber evidence="4">3.6.1.27</ecNumber>
    </submittedName>
</protein>
<keyword evidence="2" id="KW-0472">Membrane</keyword>
<keyword evidence="4" id="KW-0378">Hydrolase</keyword>
<feature type="transmembrane region" description="Helical" evidence="2">
    <location>
        <begin position="142"/>
        <end position="163"/>
    </location>
</feature>
<gene>
    <name evidence="4" type="ORF">FHX39_002171</name>
</gene>
<evidence type="ECO:0000256" key="2">
    <source>
        <dbReference type="SAM" id="Phobius"/>
    </source>
</evidence>
<dbReference type="InterPro" id="IPR036938">
    <property type="entry name" value="PAP2/HPO_sf"/>
</dbReference>
<evidence type="ECO:0000259" key="3">
    <source>
        <dbReference type="SMART" id="SM00014"/>
    </source>
</evidence>
<dbReference type="EMBL" id="JACHZG010000001">
    <property type="protein sequence ID" value="MBB3327227.1"/>
    <property type="molecule type" value="Genomic_DNA"/>
</dbReference>
<keyword evidence="2" id="KW-1133">Transmembrane helix</keyword>
<proteinExistence type="predicted"/>
<reference evidence="4 5" key="1">
    <citation type="submission" date="2020-08" db="EMBL/GenBank/DDBJ databases">
        <title>Sequencing the genomes of 1000 actinobacteria strains.</title>
        <authorList>
            <person name="Klenk H.-P."/>
        </authorList>
    </citation>
    <scope>NUCLEOTIDE SEQUENCE [LARGE SCALE GENOMIC DNA]</scope>
    <source>
        <strain evidence="4 5">DSM 11053</strain>
    </source>
</reference>
<dbReference type="CDD" id="cd03392">
    <property type="entry name" value="PAP2_like_2"/>
    <property type="match status" value="1"/>
</dbReference>
<dbReference type="InterPro" id="IPR000326">
    <property type="entry name" value="PAP2/HPO"/>
</dbReference>
<evidence type="ECO:0000256" key="1">
    <source>
        <dbReference type="SAM" id="MobiDB-lite"/>
    </source>
</evidence>
<dbReference type="AlphaFoldDB" id="A0A7W5JWV3"/>
<feature type="transmembrane region" description="Helical" evidence="2">
    <location>
        <begin position="54"/>
        <end position="74"/>
    </location>
</feature>
<keyword evidence="2" id="KW-0812">Transmembrane</keyword>
<dbReference type="Pfam" id="PF01569">
    <property type="entry name" value="PAP2"/>
    <property type="match status" value="1"/>
</dbReference>
<dbReference type="RefSeq" id="WP_183338318.1">
    <property type="nucleotide sequence ID" value="NZ_JACHZG010000001.1"/>
</dbReference>
<accession>A0A7W5JWV3</accession>
<feature type="transmembrane region" description="Helical" evidence="2">
    <location>
        <begin position="112"/>
        <end position="135"/>
    </location>
</feature>
<name>A0A7W5JWV3_9ACTN</name>
<feature type="transmembrane region" description="Helical" evidence="2">
    <location>
        <begin position="216"/>
        <end position="238"/>
    </location>
</feature>
<dbReference type="PANTHER" id="PTHR14969:SF13">
    <property type="entry name" value="AT30094P"/>
    <property type="match status" value="1"/>
</dbReference>
<dbReference type="PANTHER" id="PTHR14969">
    <property type="entry name" value="SPHINGOSINE-1-PHOSPHATE PHOSPHOHYDROLASE"/>
    <property type="match status" value="1"/>
</dbReference>